<dbReference type="InterPro" id="IPR020672">
    <property type="entry name" value="Ribose5P_isomerase_typA_subgr"/>
</dbReference>
<feature type="binding site" evidence="3">
    <location>
        <position position="129"/>
    </location>
    <ligand>
        <name>substrate</name>
    </ligand>
</feature>
<dbReference type="RefSeq" id="WP_193186695.1">
    <property type="nucleotide sequence ID" value="NZ_JACVXA010000096.1"/>
</dbReference>
<dbReference type="SUPFAM" id="SSF75445">
    <property type="entry name" value="D-ribose-5-phosphate isomerase (RpiA), lid domain"/>
    <property type="match status" value="1"/>
</dbReference>
<dbReference type="FunFam" id="3.40.50.1360:FF:000001">
    <property type="entry name" value="Ribose-5-phosphate isomerase A"/>
    <property type="match status" value="1"/>
</dbReference>
<dbReference type="AlphaFoldDB" id="A0A8J7CJ74"/>
<comment type="subunit">
    <text evidence="3">Homodimer.</text>
</comment>
<dbReference type="PANTHER" id="PTHR11934:SF0">
    <property type="entry name" value="RIBOSE-5-PHOSPHATE ISOMERASE"/>
    <property type="match status" value="1"/>
</dbReference>
<dbReference type="UniPathway" id="UPA00115">
    <property type="reaction ID" value="UER00412"/>
</dbReference>
<evidence type="ECO:0000256" key="1">
    <source>
        <dbReference type="ARBA" id="ARBA00001713"/>
    </source>
</evidence>
<dbReference type="PANTHER" id="PTHR11934">
    <property type="entry name" value="RIBOSE-5-PHOSPHATE ISOMERASE"/>
    <property type="match status" value="1"/>
</dbReference>
<dbReference type="EMBL" id="JACVXA010000096">
    <property type="protein sequence ID" value="MBE3640470.1"/>
    <property type="molecule type" value="Genomic_DNA"/>
</dbReference>
<dbReference type="GO" id="GO:0005829">
    <property type="term" value="C:cytosol"/>
    <property type="evidence" value="ECO:0007669"/>
    <property type="project" value="TreeGrafter"/>
</dbReference>
<feature type="active site" description="Proton acceptor" evidence="3">
    <location>
        <position position="111"/>
    </location>
</feature>
<feature type="binding site" evidence="3">
    <location>
        <begin position="102"/>
        <end position="105"/>
    </location>
    <ligand>
        <name>substrate</name>
    </ligand>
</feature>
<dbReference type="EC" id="5.3.1.6" evidence="3"/>
<dbReference type="InterPro" id="IPR004788">
    <property type="entry name" value="Ribose5P_isomerase_type_A"/>
</dbReference>
<dbReference type="GO" id="GO:0004751">
    <property type="term" value="F:ribose-5-phosphate isomerase activity"/>
    <property type="evidence" value="ECO:0007669"/>
    <property type="project" value="UniProtKB-UniRule"/>
</dbReference>
<evidence type="ECO:0000256" key="3">
    <source>
        <dbReference type="HAMAP-Rule" id="MF_00170"/>
    </source>
</evidence>
<dbReference type="Proteomes" id="UP000609121">
    <property type="component" value="Unassembled WGS sequence"/>
</dbReference>
<dbReference type="Pfam" id="PF06026">
    <property type="entry name" value="Rib_5-P_isom_A"/>
    <property type="match status" value="1"/>
</dbReference>
<dbReference type="Gene3D" id="3.30.70.260">
    <property type="match status" value="1"/>
</dbReference>
<sequence>MTETLSPAEAGKFAAAMASVAEIEDGMTVGLGTGSTAAWMVRALARRAREDGLRLTCVPTSDRTAGLARALGLTVVGLDEVDRIDVTIDGADEFDGHLRLIKGGGAAHLREKLVAAASDRMIVITDPSKDVETLGAFPLPIEVIPMGWKGTEARIRAVLETAEVDGRDTALRMAEGKPVITDEGNYVIDAHLGRIGDPEGLAAALADIPGVVEHGLFIGLCDTVIIGHPDGRHETRMHDQTPAWGDVIMELAALLPTA</sequence>
<comment type="function">
    <text evidence="3">Catalyzes the reversible conversion of ribose-5-phosphate to ribulose 5-phosphate.</text>
</comment>
<dbReference type="CDD" id="cd01398">
    <property type="entry name" value="RPI_A"/>
    <property type="match status" value="1"/>
</dbReference>
<feature type="binding site" evidence="3">
    <location>
        <begin position="89"/>
        <end position="92"/>
    </location>
    <ligand>
        <name>substrate</name>
    </ligand>
</feature>
<dbReference type="HAMAP" id="MF_00170">
    <property type="entry name" value="Rib_5P_isom_A"/>
    <property type="match status" value="1"/>
</dbReference>
<evidence type="ECO:0000313" key="5">
    <source>
        <dbReference type="Proteomes" id="UP000609121"/>
    </source>
</evidence>
<dbReference type="Gene3D" id="3.40.50.1360">
    <property type="match status" value="1"/>
</dbReference>
<keyword evidence="5" id="KW-1185">Reference proteome</keyword>
<feature type="binding site" evidence="3">
    <location>
        <begin position="33"/>
        <end position="36"/>
    </location>
    <ligand>
        <name>substrate</name>
    </ligand>
</feature>
<dbReference type="NCBIfam" id="TIGR00021">
    <property type="entry name" value="rpiA"/>
    <property type="match status" value="1"/>
</dbReference>
<comment type="caution">
    <text evidence="4">The sequence shown here is derived from an EMBL/GenBank/DDBJ whole genome shotgun (WGS) entry which is preliminary data.</text>
</comment>
<evidence type="ECO:0000256" key="2">
    <source>
        <dbReference type="ARBA" id="ARBA00023235"/>
    </source>
</evidence>
<gene>
    <name evidence="3 4" type="primary">rpiA</name>
    <name evidence="4" type="ORF">ICN82_19885</name>
</gene>
<evidence type="ECO:0000313" key="4">
    <source>
        <dbReference type="EMBL" id="MBE3640470.1"/>
    </source>
</evidence>
<keyword evidence="2 3" id="KW-0413">Isomerase</keyword>
<protein>
    <recommendedName>
        <fullName evidence="3">Ribose-5-phosphate isomerase A</fullName>
        <ecNumber evidence="3">5.3.1.6</ecNumber>
    </recommendedName>
    <alternativeName>
        <fullName evidence="3">Phosphoriboisomerase A</fullName>
        <shortName evidence="3">PRI</shortName>
    </alternativeName>
</protein>
<organism evidence="4 5">
    <name type="scientific">Mangrovicoccus algicola</name>
    <dbReference type="NCBI Taxonomy" id="2771008"/>
    <lineage>
        <taxon>Bacteria</taxon>
        <taxon>Pseudomonadati</taxon>
        <taxon>Pseudomonadota</taxon>
        <taxon>Alphaproteobacteria</taxon>
        <taxon>Rhodobacterales</taxon>
        <taxon>Paracoccaceae</taxon>
        <taxon>Mangrovicoccus</taxon>
    </lineage>
</organism>
<comment type="similarity">
    <text evidence="3">Belongs to the ribose 5-phosphate isomerase family.</text>
</comment>
<accession>A0A8J7CJ74</accession>
<dbReference type="NCBIfam" id="NF001924">
    <property type="entry name" value="PRK00702.1"/>
    <property type="match status" value="1"/>
</dbReference>
<name>A0A8J7CJ74_9RHOB</name>
<dbReference type="GO" id="GO:0006014">
    <property type="term" value="P:D-ribose metabolic process"/>
    <property type="evidence" value="ECO:0007669"/>
    <property type="project" value="TreeGrafter"/>
</dbReference>
<comment type="catalytic activity">
    <reaction evidence="1 3">
        <text>aldehydo-D-ribose 5-phosphate = D-ribulose 5-phosphate</text>
        <dbReference type="Rhea" id="RHEA:14657"/>
        <dbReference type="ChEBI" id="CHEBI:58121"/>
        <dbReference type="ChEBI" id="CHEBI:58273"/>
        <dbReference type="EC" id="5.3.1.6"/>
    </reaction>
</comment>
<proteinExistence type="inferred from homology"/>
<dbReference type="SUPFAM" id="SSF100950">
    <property type="entry name" value="NagB/RpiA/CoA transferase-like"/>
    <property type="match status" value="1"/>
</dbReference>
<dbReference type="InterPro" id="IPR037171">
    <property type="entry name" value="NagB/RpiA_transferase-like"/>
</dbReference>
<reference evidence="4" key="1">
    <citation type="submission" date="2020-09" db="EMBL/GenBank/DDBJ databases">
        <title>A novel bacterium of genus Mangrovicoccus, isolated from South China Sea.</title>
        <authorList>
            <person name="Huang H."/>
            <person name="Mo K."/>
            <person name="Hu Y."/>
        </authorList>
    </citation>
    <scope>NUCLEOTIDE SEQUENCE</scope>
    <source>
        <strain evidence="4">HB182678</strain>
    </source>
</reference>
<comment type="pathway">
    <text evidence="3">Carbohydrate degradation; pentose phosphate pathway; D-ribose 5-phosphate from D-ribulose 5-phosphate (non-oxidative stage): step 1/1.</text>
</comment>
<dbReference type="GO" id="GO:0009052">
    <property type="term" value="P:pentose-phosphate shunt, non-oxidative branch"/>
    <property type="evidence" value="ECO:0007669"/>
    <property type="project" value="UniProtKB-UniRule"/>
</dbReference>